<feature type="chain" id="PRO_5041415734" evidence="2">
    <location>
        <begin position="21"/>
        <end position="126"/>
    </location>
</feature>
<name>A0AA36FB89_OCTVU</name>
<keyword evidence="5" id="KW-1185">Reference proteome</keyword>
<dbReference type="EMBL" id="OX597825">
    <property type="protein sequence ID" value="CAI9730954.1"/>
    <property type="molecule type" value="Genomic_DNA"/>
</dbReference>
<dbReference type="PROSITE" id="PS50095">
    <property type="entry name" value="PLAT"/>
    <property type="match status" value="1"/>
</dbReference>
<evidence type="ECO:0000313" key="5">
    <source>
        <dbReference type="Proteomes" id="UP001162480"/>
    </source>
</evidence>
<feature type="domain" description="PLAT" evidence="3">
    <location>
        <begin position="29"/>
        <end position="126"/>
    </location>
</feature>
<accession>A0AA36FB89</accession>
<feature type="signal peptide" evidence="2">
    <location>
        <begin position="1"/>
        <end position="20"/>
    </location>
</feature>
<dbReference type="Pfam" id="PF01477">
    <property type="entry name" value="PLAT"/>
    <property type="match status" value="1"/>
</dbReference>
<evidence type="ECO:0000259" key="3">
    <source>
        <dbReference type="PROSITE" id="PS50095"/>
    </source>
</evidence>
<evidence type="ECO:0000313" key="4">
    <source>
        <dbReference type="EMBL" id="CAI9730954.1"/>
    </source>
</evidence>
<dbReference type="InterPro" id="IPR001024">
    <property type="entry name" value="PLAT/LH2_dom"/>
</dbReference>
<reference evidence="4" key="1">
    <citation type="submission" date="2023-08" db="EMBL/GenBank/DDBJ databases">
        <authorList>
            <person name="Alioto T."/>
            <person name="Alioto T."/>
            <person name="Gomez Garrido J."/>
        </authorList>
    </citation>
    <scope>NUCLEOTIDE SEQUENCE</scope>
</reference>
<evidence type="ECO:0000256" key="2">
    <source>
        <dbReference type="SAM" id="SignalP"/>
    </source>
</evidence>
<dbReference type="InterPro" id="IPR036392">
    <property type="entry name" value="PLAT/LH2_dom_sf"/>
</dbReference>
<keyword evidence="2" id="KW-0732">Signal</keyword>
<dbReference type="SUPFAM" id="SSF49723">
    <property type="entry name" value="Lipase/lipooxygenase domain (PLAT/LH2 domain)"/>
    <property type="match status" value="1"/>
</dbReference>
<dbReference type="Proteomes" id="UP001162480">
    <property type="component" value="Chromosome 12"/>
</dbReference>
<dbReference type="Gene3D" id="2.60.60.20">
    <property type="entry name" value="PLAT/LH2 domain"/>
    <property type="match status" value="1"/>
</dbReference>
<gene>
    <name evidence="4" type="ORF">OCTVUL_1B022372</name>
</gene>
<protein>
    <submittedName>
        <fullName evidence="4">Lipoxygenase homology domain-containing 1-like</fullName>
    </submittedName>
</protein>
<organism evidence="4 5">
    <name type="scientific">Octopus vulgaris</name>
    <name type="common">Common octopus</name>
    <dbReference type="NCBI Taxonomy" id="6645"/>
    <lineage>
        <taxon>Eukaryota</taxon>
        <taxon>Metazoa</taxon>
        <taxon>Spiralia</taxon>
        <taxon>Lophotrochozoa</taxon>
        <taxon>Mollusca</taxon>
        <taxon>Cephalopoda</taxon>
        <taxon>Coleoidea</taxon>
        <taxon>Octopodiformes</taxon>
        <taxon>Octopoda</taxon>
        <taxon>Incirrata</taxon>
        <taxon>Octopodidae</taxon>
        <taxon>Octopus</taxon>
    </lineage>
</organism>
<dbReference type="AlphaFoldDB" id="A0AA36FB89"/>
<proteinExistence type="predicted"/>
<sequence>MSVILWITSIFLFSCHGAIGKKSPEEAIVYWTFIFTTATDTIADSDANQRFILQGTLAVSDTIYINENNRSSRFQKGQVDEFNVTTRDIGRLTNITFWNDRTGKVGPIWNIEKTSLTKPPLYTPQK</sequence>
<evidence type="ECO:0000256" key="1">
    <source>
        <dbReference type="PROSITE-ProRule" id="PRU00152"/>
    </source>
</evidence>
<comment type="caution">
    <text evidence="1">Lacks conserved residue(s) required for the propagation of feature annotation.</text>
</comment>